<name>A0A9P5LR77_9HELO</name>
<feature type="region of interest" description="Disordered" evidence="1">
    <location>
        <begin position="1"/>
        <end position="106"/>
    </location>
</feature>
<comment type="caution">
    <text evidence="2">The sequence shown here is derived from an EMBL/GenBank/DDBJ whole genome shotgun (WGS) entry which is preliminary data.</text>
</comment>
<gene>
    <name evidence="2" type="ORF">EAE97_012022</name>
</gene>
<dbReference type="AlphaFoldDB" id="A0A9P5LR77"/>
<feature type="compositionally biased region" description="Polar residues" evidence="1">
    <location>
        <begin position="1"/>
        <end position="16"/>
    </location>
</feature>
<reference evidence="2 3" key="1">
    <citation type="journal article" date="2020" name="Genome Biol. Evol.">
        <title>Comparative genomics of Sclerotiniaceae.</title>
        <authorList>
            <person name="Valero Jimenez C.A."/>
            <person name="Steentjes M."/>
            <person name="Scholten O.E."/>
            <person name="Van Kan J.A.L."/>
        </authorList>
    </citation>
    <scope>NUCLEOTIDE SEQUENCE [LARGE SCALE GENOMIC DNA]</scope>
    <source>
        <strain evidence="2 3">MUCL 94</strain>
    </source>
</reference>
<organism evidence="2 3">
    <name type="scientific">Botrytis byssoidea</name>
    <dbReference type="NCBI Taxonomy" id="139641"/>
    <lineage>
        <taxon>Eukaryota</taxon>
        <taxon>Fungi</taxon>
        <taxon>Dikarya</taxon>
        <taxon>Ascomycota</taxon>
        <taxon>Pezizomycotina</taxon>
        <taxon>Leotiomycetes</taxon>
        <taxon>Helotiales</taxon>
        <taxon>Sclerotiniaceae</taxon>
        <taxon>Botrytis</taxon>
    </lineage>
</organism>
<dbReference type="EMBL" id="RCSW01000046">
    <property type="protein sequence ID" value="KAF7917494.1"/>
    <property type="molecule type" value="Genomic_DNA"/>
</dbReference>
<evidence type="ECO:0000313" key="3">
    <source>
        <dbReference type="Proteomes" id="UP000710849"/>
    </source>
</evidence>
<dbReference type="RefSeq" id="XP_038726607.1">
    <property type="nucleotide sequence ID" value="XM_038882536.1"/>
</dbReference>
<dbReference type="Proteomes" id="UP000710849">
    <property type="component" value="Unassembled WGS sequence"/>
</dbReference>
<protein>
    <submittedName>
        <fullName evidence="2">Uncharacterized protein</fullName>
    </submittedName>
</protein>
<evidence type="ECO:0000256" key="1">
    <source>
        <dbReference type="SAM" id="MobiDB-lite"/>
    </source>
</evidence>
<sequence length="274" mass="30147">MGSDSAISIVSSPQESNDSDPIIPMNSDHSPPGFNISDTTLSGTSDLGAPGSNSSKTGLPRVPEILYPDSNKSDTTLPQMPSLRRTDSNRPGFTLPGFSNPLPPNNSSTQLENYPFPLVPNILRPPASYKFGPIVESYSGVTGQRNLRLPIPNGCTFKPDPLLHPRLVSSQPCLPCNRDLPSGESCNRVQPCFECVKSNKFCSFPESAYLTEPDLLYISVYLPYYQSWECSRDPSNRQKFLTAVRRTKTMAELLNDLRCNHPTSPSVPEHELTD</sequence>
<evidence type="ECO:0000313" key="2">
    <source>
        <dbReference type="EMBL" id="KAF7917494.1"/>
    </source>
</evidence>
<accession>A0A9P5LR77</accession>
<dbReference type="GeneID" id="62155609"/>
<proteinExistence type="predicted"/>
<feature type="compositionally biased region" description="Polar residues" evidence="1">
    <location>
        <begin position="36"/>
        <end position="57"/>
    </location>
</feature>
<keyword evidence="3" id="KW-1185">Reference proteome</keyword>